<dbReference type="SUPFAM" id="SSF103473">
    <property type="entry name" value="MFS general substrate transporter"/>
    <property type="match status" value="1"/>
</dbReference>
<feature type="transmembrane region" description="Helical" evidence="7">
    <location>
        <begin position="321"/>
        <end position="343"/>
    </location>
</feature>
<evidence type="ECO:0000256" key="7">
    <source>
        <dbReference type="SAM" id="Phobius"/>
    </source>
</evidence>
<accession>A0A4R0HAN3</accession>
<feature type="transmembrane region" description="Helical" evidence="7">
    <location>
        <begin position="119"/>
        <end position="141"/>
    </location>
</feature>
<dbReference type="CDD" id="cd06173">
    <property type="entry name" value="MFS_MefA_like"/>
    <property type="match status" value="1"/>
</dbReference>
<evidence type="ECO:0000256" key="2">
    <source>
        <dbReference type="ARBA" id="ARBA00022448"/>
    </source>
</evidence>
<dbReference type="Pfam" id="PF05977">
    <property type="entry name" value="MFS_3"/>
    <property type="match status" value="1"/>
</dbReference>
<gene>
    <name evidence="8" type="ORF">E0H45_29735</name>
</gene>
<dbReference type="PANTHER" id="PTHR23513">
    <property type="entry name" value="INTEGRAL MEMBRANE EFFLUX PROTEIN-RELATED"/>
    <property type="match status" value="1"/>
</dbReference>
<comment type="subcellular location">
    <subcellularLocation>
        <location evidence="1">Cell membrane</location>
        <topology evidence="1">Multi-pass membrane protein</topology>
    </subcellularLocation>
</comment>
<dbReference type="OrthoDB" id="9815525at2"/>
<feature type="transmembrane region" description="Helical" evidence="7">
    <location>
        <begin position="178"/>
        <end position="203"/>
    </location>
</feature>
<keyword evidence="4 7" id="KW-0812">Transmembrane</keyword>
<evidence type="ECO:0000256" key="5">
    <source>
        <dbReference type="ARBA" id="ARBA00022989"/>
    </source>
</evidence>
<protein>
    <submittedName>
        <fullName evidence="8">MFS transporter</fullName>
    </submittedName>
</protein>
<dbReference type="InterPro" id="IPR010290">
    <property type="entry name" value="TM_effector"/>
</dbReference>
<feature type="transmembrane region" description="Helical" evidence="7">
    <location>
        <begin position="90"/>
        <end position="113"/>
    </location>
</feature>
<dbReference type="GO" id="GO:0005886">
    <property type="term" value="C:plasma membrane"/>
    <property type="evidence" value="ECO:0007669"/>
    <property type="project" value="UniProtKB-SubCell"/>
</dbReference>
<name>A0A4R0HAN3_9ACTN</name>
<feature type="transmembrane region" description="Helical" evidence="7">
    <location>
        <begin position="240"/>
        <end position="260"/>
    </location>
</feature>
<evidence type="ECO:0000256" key="4">
    <source>
        <dbReference type="ARBA" id="ARBA00022692"/>
    </source>
</evidence>
<feature type="transmembrane region" description="Helical" evidence="7">
    <location>
        <begin position="292"/>
        <end position="315"/>
    </location>
</feature>
<keyword evidence="3" id="KW-1003">Cell membrane</keyword>
<organism evidence="8 9">
    <name type="scientific">Kribbella soli</name>
    <dbReference type="NCBI Taxonomy" id="1124743"/>
    <lineage>
        <taxon>Bacteria</taxon>
        <taxon>Bacillati</taxon>
        <taxon>Actinomycetota</taxon>
        <taxon>Actinomycetes</taxon>
        <taxon>Propionibacteriales</taxon>
        <taxon>Kribbellaceae</taxon>
        <taxon>Kribbella</taxon>
    </lineage>
</organism>
<reference evidence="8 9" key="1">
    <citation type="submission" date="2019-02" db="EMBL/GenBank/DDBJ databases">
        <title>Kribbella capetownensis sp. nov. and Kribbella speibonae sp. nov., isolated from soil.</title>
        <authorList>
            <person name="Curtis S.M."/>
            <person name="Norton I."/>
            <person name="Everest G.J."/>
            <person name="Meyers P.R."/>
        </authorList>
    </citation>
    <scope>NUCLEOTIDE SEQUENCE [LARGE SCALE GENOMIC DNA]</scope>
    <source>
        <strain evidence="8 9">KCTC 29219</strain>
    </source>
</reference>
<keyword evidence="9" id="KW-1185">Reference proteome</keyword>
<dbReference type="PANTHER" id="PTHR23513:SF6">
    <property type="entry name" value="MAJOR FACILITATOR SUPERFAMILY ASSOCIATED DOMAIN-CONTAINING PROTEIN"/>
    <property type="match status" value="1"/>
</dbReference>
<evidence type="ECO:0000313" key="8">
    <source>
        <dbReference type="EMBL" id="TCC06140.1"/>
    </source>
</evidence>
<evidence type="ECO:0000256" key="6">
    <source>
        <dbReference type="ARBA" id="ARBA00023136"/>
    </source>
</evidence>
<comment type="caution">
    <text evidence="8">The sequence shown here is derived from an EMBL/GenBank/DDBJ whole genome shotgun (WGS) entry which is preliminary data.</text>
</comment>
<keyword evidence="6 7" id="KW-0472">Membrane</keyword>
<evidence type="ECO:0000256" key="1">
    <source>
        <dbReference type="ARBA" id="ARBA00004651"/>
    </source>
</evidence>
<dbReference type="AlphaFoldDB" id="A0A4R0HAN3"/>
<evidence type="ECO:0000256" key="3">
    <source>
        <dbReference type="ARBA" id="ARBA00022475"/>
    </source>
</evidence>
<keyword evidence="2" id="KW-0813">Transport</keyword>
<dbReference type="InterPro" id="IPR036259">
    <property type="entry name" value="MFS_trans_sf"/>
</dbReference>
<keyword evidence="5 7" id="KW-1133">Transmembrane helix</keyword>
<dbReference type="Proteomes" id="UP000292346">
    <property type="component" value="Unassembled WGS sequence"/>
</dbReference>
<sequence>MIGLPRVPEVPRGSPLTVTLRDRRCLGPKVLPIRPEVLSWRPHFSHCFAWSEPCLLRANRRSRVTLRSDRFTGMAWVVRGEFRKLWIGQLVSASGSAVTTVALPLVAVVTLQASAVEMGALSALSIAPHLVFGLLAGVWVDRWSLRRVLIWTDVGRLLLLGSVPATAAMGWLHIEQLYAVAVLTGVLTLLSDTASQTMIPWLVPREDLMRANSAALLNLNLASTLGPSAAGFLVQVLTAPFAIVVDAASYVVSTIAAYLLREPSRAPAPERSEVRLSAGLRVLFGDRMLRPLVISAGIAAMAGSMSGPLVVLFLIRELHKSPAFVGLSMTAFGAAAVAGTFIAPAWCRLVGLGRSYLSGVVLASLNGVALFTGVTPVILLGQVLAGLGMSLFAVPQRTLRQALAPPHLVGQVTASWRTLVIGGQTVGAAASGVLATALQIRPTLLIATAGMLAGLVIAAASPLRGLRDLPEAARSMARQ</sequence>
<feature type="transmembrane region" description="Helical" evidence="7">
    <location>
        <begin position="444"/>
        <end position="466"/>
    </location>
</feature>
<evidence type="ECO:0000313" key="9">
    <source>
        <dbReference type="Proteomes" id="UP000292346"/>
    </source>
</evidence>
<feature type="transmembrane region" description="Helical" evidence="7">
    <location>
        <begin position="355"/>
        <end position="371"/>
    </location>
</feature>
<dbReference type="EMBL" id="SJJZ01000003">
    <property type="protein sequence ID" value="TCC06140.1"/>
    <property type="molecule type" value="Genomic_DNA"/>
</dbReference>
<proteinExistence type="predicted"/>
<dbReference type="Gene3D" id="1.20.1250.20">
    <property type="entry name" value="MFS general substrate transporter like domains"/>
    <property type="match status" value="1"/>
</dbReference>